<dbReference type="AlphaFoldDB" id="A0A3A9Y0K2"/>
<organism evidence="3 5">
    <name type="scientific">Micromonospora musae</name>
    <dbReference type="NCBI Taxonomy" id="1894970"/>
    <lineage>
        <taxon>Bacteria</taxon>
        <taxon>Bacillati</taxon>
        <taxon>Actinomycetota</taxon>
        <taxon>Actinomycetes</taxon>
        <taxon>Micromonosporales</taxon>
        <taxon>Micromonosporaceae</taxon>
        <taxon>Micromonospora</taxon>
    </lineage>
</organism>
<feature type="region of interest" description="Disordered" evidence="1">
    <location>
        <begin position="114"/>
        <end position="137"/>
    </location>
</feature>
<evidence type="ECO:0000256" key="1">
    <source>
        <dbReference type="SAM" id="MobiDB-lite"/>
    </source>
</evidence>
<reference evidence="4 5" key="1">
    <citation type="submission" date="2018-09" db="EMBL/GenBank/DDBJ databases">
        <title>Micromonospora sp. nov. MS1-9, isolated from a root of Musa sp.</title>
        <authorList>
            <person name="Kuncharoen N."/>
            <person name="Kudo T."/>
            <person name="Ohkuma M."/>
            <person name="Yuki M."/>
            <person name="Tanasupawat S."/>
        </authorList>
    </citation>
    <scope>NUCLEOTIDE SEQUENCE [LARGE SCALE GENOMIC DNA]</scope>
    <source>
        <strain evidence="3 5">MS1-9</strain>
        <strain evidence="2 4">NGC1-4</strain>
    </source>
</reference>
<name>A0A3A9Y0K2_9ACTN</name>
<evidence type="ECO:0000313" key="3">
    <source>
        <dbReference type="EMBL" id="RKN30183.1"/>
    </source>
</evidence>
<gene>
    <name evidence="3" type="ORF">D7044_20590</name>
    <name evidence="2" type="ORF">D7147_14400</name>
</gene>
<dbReference type="EMBL" id="RAZT01000010">
    <property type="protein sequence ID" value="RKN30183.1"/>
    <property type="molecule type" value="Genomic_DNA"/>
</dbReference>
<dbReference type="Proteomes" id="UP000271548">
    <property type="component" value="Unassembled WGS sequence"/>
</dbReference>
<evidence type="ECO:0000313" key="5">
    <source>
        <dbReference type="Proteomes" id="UP000275865"/>
    </source>
</evidence>
<accession>A0A3A9Y0K2</accession>
<keyword evidence="4" id="KW-1185">Reference proteome</keyword>
<feature type="compositionally biased region" description="Low complexity" evidence="1">
    <location>
        <begin position="64"/>
        <end position="77"/>
    </location>
</feature>
<feature type="region of interest" description="Disordered" evidence="1">
    <location>
        <begin position="22"/>
        <end position="85"/>
    </location>
</feature>
<dbReference type="EMBL" id="RAZS01000004">
    <property type="protein sequence ID" value="RKN20194.1"/>
    <property type="molecule type" value="Genomic_DNA"/>
</dbReference>
<dbReference type="OrthoDB" id="3393649at2"/>
<evidence type="ECO:0000313" key="2">
    <source>
        <dbReference type="EMBL" id="RKN20194.1"/>
    </source>
</evidence>
<sequence length="260" mass="26704">MAGLALLACLAALVGYVGNRSDPEPAPPGGVTAEAVRPSGFPAAEANRTDTGPAVPGLRPRQRPTGSPSPSATSLAAPGPPVLTVSQGEIPAEVDLTAAGPRDWVHWGLRGGGSTVRKQNGSGEIVDAGGAGTRGGWDGNQELFGWRDGGSVRTVGATANGVYTCGIGNGFKLAVAGSGELRTVRLYAGLWMARGRLEARLSVGGPTTTLRMEDPHTSRSAEFTLRFRAPKGAQLLISWTTEATFSYDCGNVGLQAVALR</sequence>
<proteinExistence type="predicted"/>
<dbReference type="Proteomes" id="UP000275865">
    <property type="component" value="Unassembled WGS sequence"/>
</dbReference>
<comment type="caution">
    <text evidence="3">The sequence shown here is derived from an EMBL/GenBank/DDBJ whole genome shotgun (WGS) entry which is preliminary data.</text>
</comment>
<protein>
    <submittedName>
        <fullName evidence="3">Uncharacterized protein</fullName>
    </submittedName>
</protein>
<evidence type="ECO:0000313" key="4">
    <source>
        <dbReference type="Proteomes" id="UP000271548"/>
    </source>
</evidence>